<evidence type="ECO:0000256" key="1">
    <source>
        <dbReference type="ARBA" id="ARBA00023027"/>
    </source>
</evidence>
<dbReference type="InterPro" id="IPR001509">
    <property type="entry name" value="Epimerase_deHydtase"/>
</dbReference>
<dbReference type="Proteomes" id="UP000680714">
    <property type="component" value="Unassembled WGS sequence"/>
</dbReference>
<reference evidence="4 5" key="1">
    <citation type="submission" date="2021-04" db="EMBL/GenBank/DDBJ databases">
        <title>Magnetospirillum sulfuroxidans sp. nov., a facultative chemolithoautotrophic sulfur-oxidizing alphaproteobacterium isolated from freshwater sediment and proposals for Paramagetospirillum gen. nov., and Magnetospirillaceae fam. nov.</title>
        <authorList>
            <person name="Koziaeva V."/>
            <person name="Geelhoed J.S."/>
            <person name="Sorokin D.Y."/>
            <person name="Grouzdev D.S."/>
        </authorList>
    </citation>
    <scope>NUCLEOTIDE SEQUENCE [LARGE SCALE GENOMIC DNA]</scope>
    <source>
        <strain evidence="4 5">J10</strain>
    </source>
</reference>
<dbReference type="EMBL" id="JAGTUF010000016">
    <property type="protein sequence ID" value="MBR9973057.1"/>
    <property type="molecule type" value="Genomic_DNA"/>
</dbReference>
<feature type="signal peptide" evidence="2">
    <location>
        <begin position="1"/>
        <end position="20"/>
    </location>
</feature>
<gene>
    <name evidence="4" type="ORF">KEC16_15130</name>
</gene>
<accession>A0ABS5IF65</accession>
<dbReference type="Gene3D" id="3.40.50.720">
    <property type="entry name" value="NAD(P)-binding Rossmann-like Domain"/>
    <property type="match status" value="1"/>
</dbReference>
<protein>
    <submittedName>
        <fullName evidence="4">SDR family oxidoreductase</fullName>
    </submittedName>
</protein>
<proteinExistence type="predicted"/>
<dbReference type="SUPFAM" id="SSF51735">
    <property type="entry name" value="NAD(P)-binding Rossmann-fold domains"/>
    <property type="match status" value="1"/>
</dbReference>
<feature type="chain" id="PRO_5045049478" evidence="2">
    <location>
        <begin position="21"/>
        <end position="283"/>
    </location>
</feature>
<evidence type="ECO:0000313" key="4">
    <source>
        <dbReference type="EMBL" id="MBR9973057.1"/>
    </source>
</evidence>
<dbReference type="PANTHER" id="PTHR43574">
    <property type="entry name" value="EPIMERASE-RELATED"/>
    <property type="match status" value="1"/>
</dbReference>
<name>A0ABS5IF65_9PROT</name>
<keyword evidence="2" id="KW-0732">Signal</keyword>
<evidence type="ECO:0000313" key="5">
    <source>
        <dbReference type="Proteomes" id="UP000680714"/>
    </source>
</evidence>
<dbReference type="Pfam" id="PF01370">
    <property type="entry name" value="Epimerase"/>
    <property type="match status" value="1"/>
</dbReference>
<dbReference type="CDD" id="cd05266">
    <property type="entry name" value="SDR_a4"/>
    <property type="match status" value="1"/>
</dbReference>
<sequence>MTKRLFIFGLGFSARVIARAALAQGWQVAGTTRSGGGAGLDGITVFAFDRGHPLPEQALDGVTHVLSSVPPDERGDAVMDCVGARLRALAPAWVGYLSTTGVYGDRGGAWVDEDSPVHPDLERSRRRVAAEQAWLASGLPVHLFRLAGIYGPGRSAIDSVRAGNARRIVKPGQVFSRIHVEDIAQAVLASVQRPRPGAIYNVCDDDCAPPQDVISHACALLGLEPPAELDWDQAKASLSPMALSFYADNKRVRNDRLKAELGVTLRYPSYRQGLAAIVAQPPH</sequence>
<keyword evidence="1" id="KW-0520">NAD</keyword>
<dbReference type="InterPro" id="IPR036291">
    <property type="entry name" value="NAD(P)-bd_dom_sf"/>
</dbReference>
<organism evidence="4 5">
    <name type="scientific">Magnetospirillum sulfuroxidans</name>
    <dbReference type="NCBI Taxonomy" id="611300"/>
    <lineage>
        <taxon>Bacteria</taxon>
        <taxon>Pseudomonadati</taxon>
        <taxon>Pseudomonadota</taxon>
        <taxon>Alphaproteobacteria</taxon>
        <taxon>Rhodospirillales</taxon>
        <taxon>Rhodospirillaceae</taxon>
        <taxon>Magnetospirillum</taxon>
    </lineage>
</organism>
<evidence type="ECO:0000256" key="2">
    <source>
        <dbReference type="SAM" id="SignalP"/>
    </source>
</evidence>
<feature type="domain" description="NAD-dependent epimerase/dehydratase" evidence="3">
    <location>
        <begin position="94"/>
        <end position="203"/>
    </location>
</feature>
<comment type="caution">
    <text evidence="4">The sequence shown here is derived from an EMBL/GenBank/DDBJ whole genome shotgun (WGS) entry which is preliminary data.</text>
</comment>
<keyword evidence="5" id="KW-1185">Reference proteome</keyword>
<dbReference type="RefSeq" id="WP_211550421.1">
    <property type="nucleotide sequence ID" value="NZ_JAGTUF010000016.1"/>
</dbReference>
<evidence type="ECO:0000259" key="3">
    <source>
        <dbReference type="Pfam" id="PF01370"/>
    </source>
</evidence>